<keyword evidence="1" id="KW-0614">Plasmid</keyword>
<gene>
    <name evidence="1" type="ORF">DM298_10500</name>
</gene>
<sequence>MAGDEYDLDTPYLVTEVTQSFGKHHVLKDRDSIPPMVIFPTRERLTHANVPPAIQKMCNWSPKFIAGQIYYYQPRLGIDNNPYLLRELRNLVIRHSKDIYQYYSKGFLSRKELAQGITYSDKDKKLPFAYADHILQKTRKYNELHKLTNYMNDKAFAEQIMLNEIPLKMLKSLIARTQGQAFSIPVIADLPYSIVGDDSLLDCLTTPNTRYRRSDAKIDLKYSY</sequence>
<evidence type="ECO:0000313" key="1">
    <source>
        <dbReference type="EMBL" id="QDD71301.1"/>
    </source>
</evidence>
<geneLocation type="plasmid" evidence="2">
    <name>ppmra301</name>
</geneLocation>
<dbReference type="AlphaFoldDB" id="A0A5B8EJ76"/>
<name>A0A5B8EJ76_LACAM</name>
<accession>A0A5B8EJ76</accession>
<dbReference type="Proteomes" id="UP000312326">
    <property type="component" value="Plasmid pPMRA301"/>
</dbReference>
<dbReference type="EMBL" id="CP029755">
    <property type="protein sequence ID" value="QDD71301.1"/>
    <property type="molecule type" value="Genomic_DNA"/>
</dbReference>
<protein>
    <submittedName>
        <fullName evidence="1">Uncharacterized protein</fullName>
    </submittedName>
</protein>
<reference evidence="1 2" key="1">
    <citation type="submission" date="2018-06" db="EMBL/GenBank/DDBJ databases">
        <title>Complete genome sequnece of Lactobacillus amylovorus PMRA3.</title>
        <authorList>
            <person name="Nam Y.-D."/>
            <person name="Chung W.-H."/>
            <person name="Park Y.S."/>
            <person name="Kang J."/>
        </authorList>
    </citation>
    <scope>NUCLEOTIDE SEQUENCE [LARGE SCALE GENOMIC DNA]</scope>
    <source>
        <strain evidence="1 2">PMRA3</strain>
        <plasmid evidence="2">ppmra301</plasmid>
    </source>
</reference>
<proteinExistence type="predicted"/>
<organism evidence="1 2">
    <name type="scientific">Lactobacillus amylovorus</name>
    <dbReference type="NCBI Taxonomy" id="1604"/>
    <lineage>
        <taxon>Bacteria</taxon>
        <taxon>Bacillati</taxon>
        <taxon>Bacillota</taxon>
        <taxon>Bacilli</taxon>
        <taxon>Lactobacillales</taxon>
        <taxon>Lactobacillaceae</taxon>
        <taxon>Lactobacillus</taxon>
    </lineage>
</organism>
<evidence type="ECO:0000313" key="2">
    <source>
        <dbReference type="Proteomes" id="UP000312326"/>
    </source>
</evidence>